<evidence type="ECO:0000256" key="1">
    <source>
        <dbReference type="SAM" id="MobiDB-lite"/>
    </source>
</evidence>
<organism evidence="3 4">
    <name type="scientific">Prorocentrum cordatum</name>
    <dbReference type="NCBI Taxonomy" id="2364126"/>
    <lineage>
        <taxon>Eukaryota</taxon>
        <taxon>Sar</taxon>
        <taxon>Alveolata</taxon>
        <taxon>Dinophyceae</taxon>
        <taxon>Prorocentrales</taxon>
        <taxon>Prorocentraceae</taxon>
        <taxon>Prorocentrum</taxon>
    </lineage>
</organism>
<dbReference type="Gene3D" id="1.20.1270.220">
    <property type="match status" value="1"/>
</dbReference>
<dbReference type="Proteomes" id="UP001189429">
    <property type="component" value="Unassembled WGS sequence"/>
</dbReference>
<gene>
    <name evidence="3" type="ORF">PCOR1329_LOCUS27552</name>
</gene>
<dbReference type="InterPro" id="IPR027353">
    <property type="entry name" value="NET_dom"/>
</dbReference>
<evidence type="ECO:0000259" key="2">
    <source>
        <dbReference type="PROSITE" id="PS51525"/>
    </source>
</evidence>
<keyword evidence="4" id="KW-1185">Reference proteome</keyword>
<comment type="caution">
    <text evidence="3">The sequence shown here is derived from an EMBL/GenBank/DDBJ whole genome shotgun (WGS) entry which is preliminary data.</text>
</comment>
<sequence>MERKGSGMEVGREKQAKRDKPDKPEKQKKHRPNANSDAAPAASDAQPATGLTQEEKLILQGKLDQLDDVQLDRVLEFLGPDVGGGDDGQEVDLDLDQLAPNRQRALIQFVDAELEKVKAAAAAGIQCFVRLAPNPGNIASDIAWANNIVQKLGLPRERLAAAARPSLHPLGLLSGALDGFAYAMHGKLTGAPIFSFTSWNTRAPLQYQGANAMPQLAYLKRLDFTRGVVSLQEVHQNEEQLADFLSKAAFAARLYTSYCEGSVSRCPGHTVPSGASSRRWSAARPSGLPSIVGSSCGLSNTPSDPTCAISDASIMTEGLIEHWAPIFRAKPIDLTVAQQYIARHFPALGISRVEPPSPAPLRRAAQKMHHSEPGLDSIPHSARATTSSGINALADAMIWVMSAVREQLYHIVDAVVMVNGVPAVSWRISFGIVQGCSLSGLIYAAVIACFLFDVQVLLEGDRLGPARARADDIGCVVKHAQALRAVAEAMQVADAIAALSPKLTECMLVPLHAPFSVEVATTVRQALAAAVLFFAKIQIASALVYSGLVLSPAADESSCRLAQSIKVKLRSRLVGSGPLAASRLAANYTAGIAPVLSYVAQHRMMPQWLLKQAVANGRATSHRMLQPRGRISSRFGCKHCPDALEHYLMREEELGYSRLATALGRTIFNVVVMYYAYCSELRSHAPCFLQHFSTVVQHFGQLVILAFAQLSSRDTAAVALDAIPLLRVVDAGTSVSTIARVSSAAGAVLRDQAAEDCGVLRGLPSSLSAADVPGDLLRESAVETSGNFLCNNGYSFSDMDASGARPVFSLVQRFIALRRELINRAMIWLDSGAPSIFYQGGAGNFATWMGWRVDYERLRRREAGDICTAGWRGIVISRERFRRKLDEALRLMMKLSKQHFAMLT</sequence>
<feature type="compositionally biased region" description="Low complexity" evidence="1">
    <location>
        <begin position="33"/>
        <end position="45"/>
    </location>
</feature>
<accession>A0ABN9S903</accession>
<feature type="domain" description="NET" evidence="2">
    <location>
        <begin position="41"/>
        <end position="121"/>
    </location>
</feature>
<proteinExistence type="predicted"/>
<dbReference type="PROSITE" id="PS51525">
    <property type="entry name" value="NET"/>
    <property type="match status" value="1"/>
</dbReference>
<dbReference type="Pfam" id="PF17035">
    <property type="entry name" value="BET"/>
    <property type="match status" value="1"/>
</dbReference>
<reference evidence="3" key="1">
    <citation type="submission" date="2023-10" db="EMBL/GenBank/DDBJ databases">
        <authorList>
            <person name="Chen Y."/>
            <person name="Shah S."/>
            <person name="Dougan E. K."/>
            <person name="Thang M."/>
            <person name="Chan C."/>
        </authorList>
    </citation>
    <scope>NUCLEOTIDE SEQUENCE [LARGE SCALE GENOMIC DNA]</scope>
</reference>
<name>A0ABN9S903_9DINO</name>
<dbReference type="InterPro" id="IPR038336">
    <property type="entry name" value="NET_sf"/>
</dbReference>
<feature type="region of interest" description="Disordered" evidence="1">
    <location>
        <begin position="1"/>
        <end position="49"/>
    </location>
</feature>
<evidence type="ECO:0000313" key="3">
    <source>
        <dbReference type="EMBL" id="CAK0828297.1"/>
    </source>
</evidence>
<evidence type="ECO:0000313" key="4">
    <source>
        <dbReference type="Proteomes" id="UP001189429"/>
    </source>
</evidence>
<protein>
    <recommendedName>
        <fullName evidence="2">NET domain-containing protein</fullName>
    </recommendedName>
</protein>
<feature type="compositionally biased region" description="Basic and acidic residues" evidence="1">
    <location>
        <begin position="1"/>
        <end position="25"/>
    </location>
</feature>
<dbReference type="EMBL" id="CAUYUJ010010001">
    <property type="protein sequence ID" value="CAK0828297.1"/>
    <property type="molecule type" value="Genomic_DNA"/>
</dbReference>